<proteinExistence type="predicted"/>
<evidence type="ECO:0000313" key="3">
    <source>
        <dbReference type="Proteomes" id="UP000245627"/>
    </source>
</evidence>
<dbReference type="AlphaFoldDB" id="A0A2T8HK75"/>
<evidence type="ECO:0000313" key="2">
    <source>
        <dbReference type="EMBL" id="PVH25848.1"/>
    </source>
</evidence>
<evidence type="ECO:0008006" key="4">
    <source>
        <dbReference type="Google" id="ProtNLM"/>
    </source>
</evidence>
<name>A0A2T8HK75_9SPHI</name>
<keyword evidence="1" id="KW-0732">Signal</keyword>
<dbReference type="OrthoDB" id="1451863at2"/>
<protein>
    <recommendedName>
        <fullName evidence="4">Fibrobacter succinogenes major paralogous domain-containing protein</fullName>
    </recommendedName>
</protein>
<sequence length="545" mass="58998">MKTRPFLLLLVFVVALYSCNKESFNVNEVTSLDVNLVGLELESSESSDTEESNTVNRAATTTIENNAIEIVNIPFNQDFGVTVSLSPDGATAASEGGTTETNHTVSRAAGITNSGPKSWKLDNGIKYRLLAYDSNEIKVVDTIYTVGAYSGNGLNLNSGSTYTFIAYSILSNSQVPAAPAGKLSDAVFTGIDGNTDFIHFRKSLTLKPGKNELNVLLKHAFSQLATRVNSGSVGNITTIKARIGDHFLAPTISLSNGNVLAYNNRAANGKEIVFVNTSTNSATNEATIVCNSGANTSTITIDEITINNITKKAITIPGIKLAPGTRYVLTLNIKTFTPDAEPGIQLGNSTYAPGNLVYSRSSNTYSFSSKGDGDLWFKNYVKPRRNDLDNLPWGQNNQRPRAELNGGAGDPCTLVAPLNTWRLPTRAEMENIRTSTEAQVSGHPGPNIYAPVRYIAESYPGGARRGMYFGKQTDPGADYKKYLFISFEGTYNDNTARADLNDTGWYMLKNGNNFEKMQIGPNIYTFGFASLDDNTAVSIRCVRAN</sequence>
<feature type="signal peptide" evidence="1">
    <location>
        <begin position="1"/>
        <end position="20"/>
    </location>
</feature>
<dbReference type="PROSITE" id="PS51257">
    <property type="entry name" value="PROKAR_LIPOPROTEIN"/>
    <property type="match status" value="1"/>
</dbReference>
<dbReference type="EMBL" id="QDKG01000002">
    <property type="protein sequence ID" value="PVH25848.1"/>
    <property type="molecule type" value="Genomic_DNA"/>
</dbReference>
<evidence type="ECO:0000256" key="1">
    <source>
        <dbReference type="SAM" id="SignalP"/>
    </source>
</evidence>
<keyword evidence="3" id="KW-1185">Reference proteome</keyword>
<organism evidence="2 3">
    <name type="scientific">Sphingobacterium corticibacter</name>
    <dbReference type="NCBI Taxonomy" id="2171749"/>
    <lineage>
        <taxon>Bacteria</taxon>
        <taxon>Pseudomonadati</taxon>
        <taxon>Bacteroidota</taxon>
        <taxon>Sphingobacteriia</taxon>
        <taxon>Sphingobacteriales</taxon>
        <taxon>Sphingobacteriaceae</taxon>
        <taxon>Sphingobacterium</taxon>
    </lineage>
</organism>
<reference evidence="2 3" key="1">
    <citation type="submission" date="2018-04" db="EMBL/GenBank/DDBJ databases">
        <title>Sphingobacterium cortibacter sp. nov.</title>
        <authorList>
            <person name="Li Y."/>
        </authorList>
    </citation>
    <scope>NUCLEOTIDE SEQUENCE [LARGE SCALE GENOMIC DNA]</scope>
    <source>
        <strain evidence="2 3">2c-3</strain>
    </source>
</reference>
<dbReference type="Proteomes" id="UP000245627">
    <property type="component" value="Unassembled WGS sequence"/>
</dbReference>
<dbReference type="RefSeq" id="WP_116775420.1">
    <property type="nucleotide sequence ID" value="NZ_QDKG01000002.1"/>
</dbReference>
<accession>A0A2T8HK75</accession>
<feature type="chain" id="PRO_5015506847" description="Fibrobacter succinogenes major paralogous domain-containing protein" evidence="1">
    <location>
        <begin position="21"/>
        <end position="545"/>
    </location>
</feature>
<gene>
    <name evidence="2" type="ORF">DC487_07915</name>
</gene>
<comment type="caution">
    <text evidence="2">The sequence shown here is derived from an EMBL/GenBank/DDBJ whole genome shotgun (WGS) entry which is preliminary data.</text>
</comment>